<feature type="non-terminal residue" evidence="2">
    <location>
        <position position="73"/>
    </location>
</feature>
<dbReference type="EMBL" id="CALNXJ010000072">
    <property type="protein sequence ID" value="CAH3159584.1"/>
    <property type="molecule type" value="Genomic_DNA"/>
</dbReference>
<feature type="domain" description="RWD" evidence="1">
    <location>
        <begin position="7"/>
        <end position="73"/>
    </location>
</feature>
<dbReference type="Proteomes" id="UP001159428">
    <property type="component" value="Unassembled WGS sequence"/>
</dbReference>
<reference evidence="2 3" key="1">
    <citation type="submission" date="2022-05" db="EMBL/GenBank/DDBJ databases">
        <authorList>
            <consortium name="Genoscope - CEA"/>
            <person name="William W."/>
        </authorList>
    </citation>
    <scope>NUCLEOTIDE SEQUENCE [LARGE SCALE GENOMIC DNA]</scope>
</reference>
<dbReference type="SUPFAM" id="SSF54495">
    <property type="entry name" value="UBC-like"/>
    <property type="match status" value="1"/>
</dbReference>
<dbReference type="Pfam" id="PF05773">
    <property type="entry name" value="RWD"/>
    <property type="match status" value="1"/>
</dbReference>
<comment type="caution">
    <text evidence="2">The sequence shown here is derived from an EMBL/GenBank/DDBJ whole genome shotgun (WGS) entry which is preliminary data.</text>
</comment>
<evidence type="ECO:0000259" key="1">
    <source>
        <dbReference type="Pfam" id="PF05773"/>
    </source>
</evidence>
<accession>A0AAU9XV61</accession>
<dbReference type="AlphaFoldDB" id="A0AAU9XV61"/>
<protein>
    <recommendedName>
        <fullName evidence="1">RWD domain-containing protein</fullName>
    </recommendedName>
</protein>
<evidence type="ECO:0000313" key="3">
    <source>
        <dbReference type="Proteomes" id="UP001159428"/>
    </source>
</evidence>
<gene>
    <name evidence="2" type="ORF">PMEA_00032030</name>
</gene>
<dbReference type="Gene3D" id="3.10.110.10">
    <property type="entry name" value="Ubiquitin Conjugating Enzyme"/>
    <property type="match status" value="1"/>
</dbReference>
<name>A0AAU9XV61_9CNID</name>
<organism evidence="2 3">
    <name type="scientific">Pocillopora meandrina</name>
    <dbReference type="NCBI Taxonomy" id="46732"/>
    <lineage>
        <taxon>Eukaryota</taxon>
        <taxon>Metazoa</taxon>
        <taxon>Cnidaria</taxon>
        <taxon>Anthozoa</taxon>
        <taxon>Hexacorallia</taxon>
        <taxon>Scleractinia</taxon>
        <taxon>Astrocoeniina</taxon>
        <taxon>Pocilloporidae</taxon>
        <taxon>Pocillopora</taxon>
    </lineage>
</organism>
<evidence type="ECO:0000313" key="2">
    <source>
        <dbReference type="EMBL" id="CAH3159584.1"/>
    </source>
</evidence>
<dbReference type="InterPro" id="IPR006575">
    <property type="entry name" value="RWD_dom"/>
</dbReference>
<sequence>KPDEPPKVCLKLTPLQSVVAKEVYARVDLIIQYTADYPNRQLSMCNAEGISEEDVNKLQTELRKMAADLVGEV</sequence>
<keyword evidence="3" id="KW-1185">Reference proteome</keyword>
<proteinExistence type="predicted"/>
<feature type="non-terminal residue" evidence="2">
    <location>
        <position position="1"/>
    </location>
</feature>
<dbReference type="InterPro" id="IPR016135">
    <property type="entry name" value="UBQ-conjugating_enzyme/RWD"/>
</dbReference>